<keyword evidence="6 10" id="KW-0812">Transmembrane</keyword>
<feature type="transmembrane region" description="Helical" evidence="10">
    <location>
        <begin position="29"/>
        <end position="59"/>
    </location>
</feature>
<reference evidence="11" key="1">
    <citation type="submission" date="2022-08" db="EMBL/GenBank/DDBJ databases">
        <authorList>
            <person name="Deng Y."/>
            <person name="Han X.-F."/>
            <person name="Zhang Y.-Q."/>
        </authorList>
    </citation>
    <scope>NUCLEOTIDE SEQUENCE</scope>
    <source>
        <strain evidence="11">CPCC 203407</strain>
    </source>
</reference>
<dbReference type="Pfam" id="PF07264">
    <property type="entry name" value="EI24"/>
    <property type="match status" value="1"/>
</dbReference>
<dbReference type="InterPro" id="IPR059112">
    <property type="entry name" value="CysZ/EI24"/>
</dbReference>
<dbReference type="GO" id="GO:0005886">
    <property type="term" value="C:plasma membrane"/>
    <property type="evidence" value="ECO:0007669"/>
    <property type="project" value="TreeGrafter"/>
</dbReference>
<evidence type="ECO:0000256" key="8">
    <source>
        <dbReference type="ARBA" id="ARBA00023032"/>
    </source>
</evidence>
<accession>A0AA41XGY2</accession>
<feature type="transmembrane region" description="Helical" evidence="10">
    <location>
        <begin position="168"/>
        <end position="191"/>
    </location>
</feature>
<keyword evidence="4" id="KW-0997">Cell inner membrane</keyword>
<dbReference type="RefSeq" id="WP_259526707.1">
    <property type="nucleotide sequence ID" value="NZ_JANLCK010000004.1"/>
</dbReference>
<evidence type="ECO:0000313" key="11">
    <source>
        <dbReference type="EMBL" id="MCS5726029.1"/>
    </source>
</evidence>
<keyword evidence="8" id="KW-0764">Sulfate transport</keyword>
<feature type="transmembrane region" description="Helical" evidence="10">
    <location>
        <begin position="79"/>
        <end position="104"/>
    </location>
</feature>
<keyword evidence="9 10" id="KW-0472">Membrane</keyword>
<evidence type="ECO:0000256" key="3">
    <source>
        <dbReference type="ARBA" id="ARBA00022475"/>
    </source>
</evidence>
<evidence type="ECO:0000256" key="6">
    <source>
        <dbReference type="ARBA" id="ARBA00022692"/>
    </source>
</evidence>
<evidence type="ECO:0000256" key="2">
    <source>
        <dbReference type="ARBA" id="ARBA00022448"/>
    </source>
</evidence>
<keyword evidence="2" id="KW-0813">Transport</keyword>
<gene>
    <name evidence="11" type="ORF">N1028_08990</name>
</gene>
<dbReference type="GO" id="GO:0019344">
    <property type="term" value="P:cysteine biosynthetic process"/>
    <property type="evidence" value="ECO:0007669"/>
    <property type="project" value="TreeGrafter"/>
</dbReference>
<sequence length="260" mass="27340">MSASPVRELFGGAGLLGRGLGTWARAPRLMLLGAVPALIVAGVYTVGLVVLAINAPAIADWATPFADEWDEPWRSTVRVSAALALVAAGVLLVVFTFTAITLAVGDAFYERIWRDTEERLGDAPADPQAGFWRLLWRGLVNALRLVALSIGIGLGLFVVGLLPVVGTVAAAVLGAFFGGWVLALELTGFAFDARGHALRDRRRMLGVRRARTIGFGAAVYLLFLLPLGAVFVMPAAVVGATMLARDALTGNAEAGRHPEG</sequence>
<organism evidence="11 12">
    <name type="scientific">Herbiconiux oxytropis</name>
    <dbReference type="NCBI Taxonomy" id="2970915"/>
    <lineage>
        <taxon>Bacteria</taxon>
        <taxon>Bacillati</taxon>
        <taxon>Actinomycetota</taxon>
        <taxon>Actinomycetes</taxon>
        <taxon>Micrococcales</taxon>
        <taxon>Microbacteriaceae</taxon>
        <taxon>Herbiconiux</taxon>
    </lineage>
</organism>
<dbReference type="GO" id="GO:0009675">
    <property type="term" value="F:high-affinity sulfate:proton symporter activity"/>
    <property type="evidence" value="ECO:0007669"/>
    <property type="project" value="TreeGrafter"/>
</dbReference>
<feature type="transmembrane region" description="Helical" evidence="10">
    <location>
        <begin position="142"/>
        <end position="162"/>
    </location>
</feature>
<evidence type="ECO:0000256" key="5">
    <source>
        <dbReference type="ARBA" id="ARBA00022605"/>
    </source>
</evidence>
<dbReference type="PANTHER" id="PTHR37468:SF1">
    <property type="entry name" value="SULFATE TRANSPORTER CYSZ"/>
    <property type="match status" value="1"/>
</dbReference>
<keyword evidence="7 10" id="KW-1133">Transmembrane helix</keyword>
<comment type="caution">
    <text evidence="11">The sequence shown here is derived from an EMBL/GenBank/DDBJ whole genome shotgun (WGS) entry which is preliminary data.</text>
</comment>
<evidence type="ECO:0000256" key="10">
    <source>
        <dbReference type="SAM" id="Phobius"/>
    </source>
</evidence>
<evidence type="ECO:0000256" key="9">
    <source>
        <dbReference type="ARBA" id="ARBA00023136"/>
    </source>
</evidence>
<dbReference type="InterPro" id="IPR050480">
    <property type="entry name" value="CysZ-like"/>
</dbReference>
<keyword evidence="12" id="KW-1185">Reference proteome</keyword>
<dbReference type="AlphaFoldDB" id="A0AA41XGY2"/>
<name>A0AA41XGY2_9MICO</name>
<keyword evidence="3" id="KW-1003">Cell membrane</keyword>
<comment type="subcellular location">
    <subcellularLocation>
        <location evidence="1">Membrane</location>
        <topology evidence="1">Multi-pass membrane protein</topology>
    </subcellularLocation>
</comment>
<dbReference type="GO" id="GO:0000103">
    <property type="term" value="P:sulfate assimilation"/>
    <property type="evidence" value="ECO:0007669"/>
    <property type="project" value="TreeGrafter"/>
</dbReference>
<dbReference type="Proteomes" id="UP001165587">
    <property type="component" value="Unassembled WGS sequence"/>
</dbReference>
<feature type="transmembrane region" description="Helical" evidence="10">
    <location>
        <begin position="212"/>
        <end position="237"/>
    </location>
</feature>
<dbReference type="EMBL" id="JANLCK010000004">
    <property type="protein sequence ID" value="MCS5726029.1"/>
    <property type="molecule type" value="Genomic_DNA"/>
</dbReference>
<keyword evidence="5" id="KW-0028">Amino-acid biosynthesis</keyword>
<dbReference type="PANTHER" id="PTHR37468">
    <property type="entry name" value="SULFATE TRANSPORTER CYSZ"/>
    <property type="match status" value="1"/>
</dbReference>
<proteinExistence type="predicted"/>
<evidence type="ECO:0000256" key="4">
    <source>
        <dbReference type="ARBA" id="ARBA00022519"/>
    </source>
</evidence>
<protein>
    <submittedName>
        <fullName evidence="11">EI24 domain-containing protein</fullName>
    </submittedName>
</protein>
<evidence type="ECO:0000256" key="7">
    <source>
        <dbReference type="ARBA" id="ARBA00022989"/>
    </source>
</evidence>
<evidence type="ECO:0000313" key="12">
    <source>
        <dbReference type="Proteomes" id="UP001165587"/>
    </source>
</evidence>
<evidence type="ECO:0000256" key="1">
    <source>
        <dbReference type="ARBA" id="ARBA00004141"/>
    </source>
</evidence>